<dbReference type="AlphaFoldDB" id="A0A917ISD2"/>
<evidence type="ECO:0000313" key="1">
    <source>
        <dbReference type="EMBL" id="GGH60309.1"/>
    </source>
</evidence>
<dbReference type="Proteomes" id="UP000627292">
    <property type="component" value="Unassembled WGS sequence"/>
</dbReference>
<keyword evidence="2" id="KW-1185">Reference proteome</keyword>
<gene>
    <name evidence="1" type="ORF">GCM10011379_08020</name>
</gene>
<evidence type="ECO:0000313" key="2">
    <source>
        <dbReference type="Proteomes" id="UP000627292"/>
    </source>
</evidence>
<reference evidence="1" key="1">
    <citation type="journal article" date="2014" name="Int. J. Syst. Evol. Microbiol.">
        <title>Complete genome sequence of Corynebacterium casei LMG S-19264T (=DSM 44701T), isolated from a smear-ripened cheese.</title>
        <authorList>
            <consortium name="US DOE Joint Genome Institute (JGI-PGF)"/>
            <person name="Walter F."/>
            <person name="Albersmeier A."/>
            <person name="Kalinowski J."/>
            <person name="Ruckert C."/>
        </authorList>
    </citation>
    <scope>NUCLEOTIDE SEQUENCE</scope>
    <source>
        <strain evidence="1">CGMCC 1.15290</strain>
    </source>
</reference>
<reference evidence="1" key="2">
    <citation type="submission" date="2020-09" db="EMBL/GenBank/DDBJ databases">
        <authorList>
            <person name="Sun Q."/>
            <person name="Zhou Y."/>
        </authorList>
    </citation>
    <scope>NUCLEOTIDE SEQUENCE</scope>
    <source>
        <strain evidence="1">CGMCC 1.15290</strain>
    </source>
</reference>
<dbReference type="RefSeq" id="WP_188950685.1">
    <property type="nucleotide sequence ID" value="NZ_BMIB01000001.1"/>
</dbReference>
<proteinExistence type="predicted"/>
<comment type="caution">
    <text evidence="1">The sequence shown here is derived from an EMBL/GenBank/DDBJ whole genome shotgun (WGS) entry which is preliminary data.</text>
</comment>
<name>A0A917ISD2_9BACT</name>
<protein>
    <submittedName>
        <fullName evidence="1">Uncharacterized protein</fullName>
    </submittedName>
</protein>
<organism evidence="1 2">
    <name type="scientific">Filimonas zeae</name>
    <dbReference type="NCBI Taxonomy" id="1737353"/>
    <lineage>
        <taxon>Bacteria</taxon>
        <taxon>Pseudomonadati</taxon>
        <taxon>Bacteroidota</taxon>
        <taxon>Chitinophagia</taxon>
        <taxon>Chitinophagales</taxon>
        <taxon>Chitinophagaceae</taxon>
        <taxon>Filimonas</taxon>
    </lineage>
</organism>
<sequence length="302" mass="32936">MKKMTSFAVVLAAMAAVSCSKKDTPVTPITGVGFSKTVDTINLNTALDSTVFTINFDASVTRQELQNRFKLKMSSDSAVAGKDYSISAVITENPVQAKVTVKALPSLARTNFHIDISLDESMQITGNTQKLALVIRPFSPAATWFQSTAYYAPNFYYYTDSTSKWTSIPGHYAVLDENDAAVIGFVNNYVQGSGVGFFNMHRIYGAEVGIINIRTAKISVPRALELIPDAAGARKGTVRVIPQQVNVTRRDSTVFQIGISGTGAYDLDTKAMDIEMNFDDTKINGAAVNKYKYKMSVDKLTL</sequence>
<dbReference type="EMBL" id="BMIB01000001">
    <property type="protein sequence ID" value="GGH60309.1"/>
    <property type="molecule type" value="Genomic_DNA"/>
</dbReference>
<accession>A0A917ISD2</accession>
<dbReference type="PROSITE" id="PS51257">
    <property type="entry name" value="PROKAR_LIPOPROTEIN"/>
    <property type="match status" value="1"/>
</dbReference>